<feature type="compositionally biased region" description="Polar residues" evidence="1">
    <location>
        <begin position="11"/>
        <end position="23"/>
    </location>
</feature>
<gene>
    <name evidence="2" type="ORF">Ocin01_20006</name>
</gene>
<evidence type="ECO:0000313" key="2">
    <source>
        <dbReference type="EMBL" id="ODM86676.1"/>
    </source>
</evidence>
<evidence type="ECO:0000256" key="1">
    <source>
        <dbReference type="SAM" id="MobiDB-lite"/>
    </source>
</evidence>
<protein>
    <submittedName>
        <fullName evidence="2">Uncharacterized protein</fullName>
    </submittedName>
</protein>
<feature type="compositionally biased region" description="Basic and acidic residues" evidence="1">
    <location>
        <begin position="1"/>
        <end position="10"/>
    </location>
</feature>
<name>A0A1D2M136_ORCCI</name>
<dbReference type="EMBL" id="LJIJ01007688">
    <property type="protein sequence ID" value="ODM86676.1"/>
    <property type="molecule type" value="Genomic_DNA"/>
</dbReference>
<accession>A0A1D2M136</accession>
<organism evidence="2 3">
    <name type="scientific">Orchesella cincta</name>
    <name type="common">Springtail</name>
    <name type="synonym">Podura cincta</name>
    <dbReference type="NCBI Taxonomy" id="48709"/>
    <lineage>
        <taxon>Eukaryota</taxon>
        <taxon>Metazoa</taxon>
        <taxon>Ecdysozoa</taxon>
        <taxon>Arthropoda</taxon>
        <taxon>Hexapoda</taxon>
        <taxon>Collembola</taxon>
        <taxon>Entomobryomorpha</taxon>
        <taxon>Entomobryoidea</taxon>
        <taxon>Orchesellidae</taxon>
        <taxon>Orchesellinae</taxon>
        <taxon>Orchesella</taxon>
    </lineage>
</organism>
<feature type="region of interest" description="Disordered" evidence="1">
    <location>
        <begin position="1"/>
        <end position="23"/>
    </location>
</feature>
<reference evidence="2 3" key="1">
    <citation type="journal article" date="2016" name="Genome Biol. Evol.">
        <title>Gene Family Evolution Reflects Adaptation to Soil Environmental Stressors in the Genome of the Collembolan Orchesella cincta.</title>
        <authorList>
            <person name="Faddeeva-Vakhrusheva A."/>
            <person name="Derks M.F."/>
            <person name="Anvar S.Y."/>
            <person name="Agamennone V."/>
            <person name="Suring W."/>
            <person name="Smit S."/>
            <person name="van Straalen N.M."/>
            <person name="Roelofs D."/>
        </authorList>
    </citation>
    <scope>NUCLEOTIDE SEQUENCE [LARGE SCALE GENOMIC DNA]</scope>
    <source>
        <tissue evidence="2">Mixed pool</tissue>
    </source>
</reference>
<sequence>MNPYGKDKISDQNLNGRGASSTSLGKTSCLLCYHPVSINLNRKSSPVEAEARRKMVKALCEYQKLTFAIPDYCSELKYPFCVDCKRQLEGMSREWEALKVTFAGIERQVADGELKRFRRVNSGMLSELEKEKAVLLRDMLLEGYRVKLLKSQRRPHPAVSNMVVGSDASCSSSSSSLIPEQSASLTSDSSWIEMEMDESDEAEESVDILVWDDEQPTLGDSETSLTISNIRTVANKKEEVGLLQVKKEMIAEKGTENRSVSMTTKFPLAPGPDDDDENSTSRPKHLRVAPEKVKVQRSRKSFEHDCDICGRKIKGPLCNLKKHKFLHKNDAERQAAVDAGERGLEGGSRSTSATLVQDIRPRIRLQGACKYHAVERASSMDASKFTAAHPSVRRSAVEYKVANKNKSTQF</sequence>
<comment type="caution">
    <text evidence="2">The sequence shown here is derived from an EMBL/GenBank/DDBJ whole genome shotgun (WGS) entry which is preliminary data.</text>
</comment>
<feature type="region of interest" description="Disordered" evidence="1">
    <location>
        <begin position="263"/>
        <end position="290"/>
    </location>
</feature>
<dbReference type="AlphaFoldDB" id="A0A1D2M136"/>
<dbReference type="Proteomes" id="UP000094527">
    <property type="component" value="Unassembled WGS sequence"/>
</dbReference>
<keyword evidence="3" id="KW-1185">Reference proteome</keyword>
<proteinExistence type="predicted"/>
<evidence type="ECO:0000313" key="3">
    <source>
        <dbReference type="Proteomes" id="UP000094527"/>
    </source>
</evidence>